<evidence type="ECO:0000259" key="1">
    <source>
        <dbReference type="PROSITE" id="PS50097"/>
    </source>
</evidence>
<gene>
    <name evidence="3" type="ORF">niasHS_017089</name>
</gene>
<organism evidence="3 4">
    <name type="scientific">Heterodera schachtii</name>
    <name type="common">Sugarbeet cyst nematode worm</name>
    <name type="synonym">Tylenchus schachtii</name>
    <dbReference type="NCBI Taxonomy" id="97005"/>
    <lineage>
        <taxon>Eukaryota</taxon>
        <taxon>Metazoa</taxon>
        <taxon>Ecdysozoa</taxon>
        <taxon>Nematoda</taxon>
        <taxon>Chromadorea</taxon>
        <taxon>Rhabditida</taxon>
        <taxon>Tylenchina</taxon>
        <taxon>Tylenchomorpha</taxon>
        <taxon>Tylenchoidea</taxon>
        <taxon>Heteroderidae</taxon>
        <taxon>Heteroderinae</taxon>
        <taxon>Heterodera</taxon>
    </lineage>
</organism>
<feature type="domain" description="MATH" evidence="2">
    <location>
        <begin position="422"/>
        <end position="553"/>
    </location>
</feature>
<accession>A0ABD2I020</accession>
<dbReference type="Gene3D" id="1.25.40.420">
    <property type="match status" value="1"/>
</dbReference>
<dbReference type="SUPFAM" id="SSF54695">
    <property type="entry name" value="POZ domain"/>
    <property type="match status" value="1"/>
</dbReference>
<dbReference type="PANTHER" id="PTHR45774">
    <property type="entry name" value="BTB/POZ DOMAIN-CONTAINING"/>
    <property type="match status" value="1"/>
</dbReference>
<evidence type="ECO:0000313" key="4">
    <source>
        <dbReference type="Proteomes" id="UP001620645"/>
    </source>
</evidence>
<dbReference type="InterPro" id="IPR011333">
    <property type="entry name" value="SKP1/BTB/POZ_sf"/>
</dbReference>
<dbReference type="AlphaFoldDB" id="A0ABD2I020"/>
<dbReference type="CDD" id="cd18186">
    <property type="entry name" value="BTB_POZ_ZBTB_KLHL-like"/>
    <property type="match status" value="1"/>
</dbReference>
<dbReference type="InterPro" id="IPR011705">
    <property type="entry name" value="BACK"/>
</dbReference>
<dbReference type="Gene3D" id="3.30.710.10">
    <property type="entry name" value="Potassium Channel Kv1.1, Chain A"/>
    <property type="match status" value="1"/>
</dbReference>
<name>A0ABD2I020_HETSC</name>
<feature type="domain" description="MATH" evidence="2">
    <location>
        <begin position="281"/>
        <end position="408"/>
    </location>
</feature>
<dbReference type="InterPro" id="IPR008974">
    <property type="entry name" value="TRAF-like"/>
</dbReference>
<dbReference type="PROSITE" id="PS50097">
    <property type="entry name" value="BTB"/>
    <property type="match status" value="1"/>
</dbReference>
<dbReference type="SMART" id="SM00875">
    <property type="entry name" value="BACK"/>
    <property type="match status" value="1"/>
</dbReference>
<dbReference type="Gene3D" id="2.60.210.10">
    <property type="entry name" value="Apoptosis, Tumor Necrosis Factor Receptor Associated Protein 2, Chain A"/>
    <property type="match status" value="3"/>
</dbReference>
<dbReference type="SUPFAM" id="SSF49599">
    <property type="entry name" value="TRAF domain-like"/>
    <property type="match status" value="3"/>
</dbReference>
<protein>
    <recommendedName>
        <fullName evidence="5">BTB domain-containing protein</fullName>
    </recommendedName>
</protein>
<evidence type="ECO:0008006" key="5">
    <source>
        <dbReference type="Google" id="ProtNLM"/>
    </source>
</evidence>
<proteinExistence type="predicted"/>
<dbReference type="EMBL" id="JBICCN010000366">
    <property type="protein sequence ID" value="KAL3073522.1"/>
    <property type="molecule type" value="Genomic_DNA"/>
</dbReference>
<keyword evidence="4" id="KW-1185">Reference proteome</keyword>
<dbReference type="SMART" id="SM00061">
    <property type="entry name" value="MATH"/>
    <property type="match status" value="3"/>
</dbReference>
<dbReference type="CDD" id="cd00121">
    <property type="entry name" value="MATH"/>
    <property type="match status" value="1"/>
</dbReference>
<dbReference type="Pfam" id="PF07707">
    <property type="entry name" value="BACK"/>
    <property type="match status" value="1"/>
</dbReference>
<dbReference type="Pfam" id="PF00651">
    <property type="entry name" value="BTB"/>
    <property type="match status" value="1"/>
</dbReference>
<dbReference type="PANTHER" id="PTHR45774:SF3">
    <property type="entry name" value="BTB (POZ) DOMAIN-CONTAINING 2B-RELATED"/>
    <property type="match status" value="1"/>
</dbReference>
<evidence type="ECO:0000313" key="3">
    <source>
        <dbReference type="EMBL" id="KAL3073522.1"/>
    </source>
</evidence>
<dbReference type="PROSITE" id="PS50144">
    <property type="entry name" value="MATH"/>
    <property type="match status" value="2"/>
</dbReference>
<dbReference type="InterPro" id="IPR002083">
    <property type="entry name" value="MATH/TRAF_dom"/>
</dbReference>
<reference evidence="3 4" key="1">
    <citation type="submission" date="2024-10" db="EMBL/GenBank/DDBJ databases">
        <authorList>
            <person name="Kim D."/>
        </authorList>
    </citation>
    <scope>NUCLEOTIDE SEQUENCE [LARGE SCALE GENOMIC DNA]</scope>
    <source>
        <strain evidence="3">Taebaek</strain>
    </source>
</reference>
<dbReference type="InterPro" id="IPR000210">
    <property type="entry name" value="BTB/POZ_dom"/>
</dbReference>
<evidence type="ECO:0000259" key="2">
    <source>
        <dbReference type="PROSITE" id="PS50144"/>
    </source>
</evidence>
<feature type="domain" description="BTB" evidence="1">
    <location>
        <begin position="25"/>
        <end position="97"/>
    </location>
</feature>
<sequence length="719" mass="82135">MSSLSSKSGSLKERMKHLLSTGDKADVQFLVGEGEGKELFRAHKVIIGSSDVFKAMIDFDSKSERTENVPIEIPDISANAFKVMLSFIYAEDLSELDGDNAMDVFYAAKKYNIASLIDHSRKKIPMPNHHTVFLLYAQARLFDLEDLTKNCMAYIEKNGKALFESEQFFQVDQNLLCEILDKLINTSELDIWEAAFRWADEKCRENAIECTGENCRTVLGPALFKIRFPLMTKEDFLKIPSGLLTMEEMLGIYQFHCHPPNSPGAFPLKFSGQERICDRNEGTLLLDIEKFSEFARENFGSERSSETMHIKGLPWKILAQIKNENDFAFFLCHTASEEDPNWSCKCSATFRIVSQKNGAKDYTWKFIDHIFNNKSSLLAFPILFSLERLMDPSKGLHNEDKVTLAIDITEVEKFDTNPNISNGTIVMEIDKLSEFAREICGSERSSKNEVSIGGFPWKINAKIKGDKSKKCVGFYLKCVAPTKNVNWSLQCSATFRLVSQKNSKRDLIGNFNDRIFNSKITERGFDKFITFSKLMNPNRGFYEEEADKVTLAIEVFVEEPKMDKFISDPNNSTGKIVLEIGEFSEFEQEIYKSERSSETVLIGGLPWKILAKIKDGGYVVHKYLCLYLRCVAPMEDENWSCKFSANIRIVSQESGTKDLKRKLNEKQLNSKTNSWELFAFPFGGYTNPNVYFNEFYNRKKDSLTVAVEVILARKIVEFI</sequence>
<dbReference type="Pfam" id="PF22486">
    <property type="entry name" value="MATH_2"/>
    <property type="match status" value="3"/>
</dbReference>
<dbReference type="Proteomes" id="UP001620645">
    <property type="component" value="Unassembled WGS sequence"/>
</dbReference>
<comment type="caution">
    <text evidence="3">The sequence shown here is derived from an EMBL/GenBank/DDBJ whole genome shotgun (WGS) entry which is preliminary data.</text>
</comment>
<dbReference type="SMART" id="SM00225">
    <property type="entry name" value="BTB"/>
    <property type="match status" value="1"/>
</dbReference>